<dbReference type="FunCoup" id="A0A286UKE9">
    <property type="interactions" value="99"/>
</dbReference>
<dbReference type="Gene3D" id="3.30.70.330">
    <property type="match status" value="1"/>
</dbReference>
<evidence type="ECO:0000256" key="4">
    <source>
        <dbReference type="ARBA" id="ARBA00039977"/>
    </source>
</evidence>
<evidence type="ECO:0000313" key="5">
    <source>
        <dbReference type="EMBL" id="PAV20050.1"/>
    </source>
</evidence>
<comment type="similarity">
    <text evidence="1">Belongs to the universal ribosomal protein uL23 family.</text>
</comment>
<dbReference type="InterPro" id="IPR012678">
    <property type="entry name" value="Ribosomal_uL23/eL15/eS24_sf"/>
</dbReference>
<dbReference type="InterPro" id="IPR012677">
    <property type="entry name" value="Nucleotide-bd_a/b_plait_sf"/>
</dbReference>
<keyword evidence="6" id="KW-1185">Reference proteome</keyword>
<proteinExistence type="inferred from homology"/>
<reference evidence="5 6" key="1">
    <citation type="journal article" date="2017" name="Mol. Ecol.">
        <title>Comparative and population genomic landscape of Phellinus noxius: A hypervariable fungus causing root rot in trees.</title>
        <authorList>
            <person name="Chung C.L."/>
            <person name="Lee T.J."/>
            <person name="Akiba M."/>
            <person name="Lee H.H."/>
            <person name="Kuo T.H."/>
            <person name="Liu D."/>
            <person name="Ke H.M."/>
            <person name="Yokoi T."/>
            <person name="Roa M.B."/>
            <person name="Lu M.J."/>
            <person name="Chang Y.Y."/>
            <person name="Ann P.J."/>
            <person name="Tsai J.N."/>
            <person name="Chen C.Y."/>
            <person name="Tzean S.S."/>
            <person name="Ota Y."/>
            <person name="Hattori T."/>
            <person name="Sahashi N."/>
            <person name="Liou R.F."/>
            <person name="Kikuchi T."/>
            <person name="Tsai I.J."/>
        </authorList>
    </citation>
    <scope>NUCLEOTIDE SEQUENCE [LARGE SCALE GENOMIC DNA]</scope>
    <source>
        <strain evidence="5 6">FFPRI411160</strain>
    </source>
</reference>
<dbReference type="GO" id="GO:0005762">
    <property type="term" value="C:mitochondrial large ribosomal subunit"/>
    <property type="evidence" value="ECO:0007669"/>
    <property type="project" value="TreeGrafter"/>
</dbReference>
<evidence type="ECO:0000313" key="6">
    <source>
        <dbReference type="Proteomes" id="UP000217199"/>
    </source>
</evidence>
<keyword evidence="3" id="KW-0687">Ribonucleoprotein</keyword>
<dbReference type="InParanoid" id="A0A286UKE9"/>
<name>A0A286UKE9_9AGAM</name>
<dbReference type="PANTHER" id="PTHR12059">
    <property type="entry name" value="RIBOSOMAL PROTEIN L23-RELATED"/>
    <property type="match status" value="1"/>
</dbReference>
<accession>A0A286UKE9</accession>
<evidence type="ECO:0000256" key="1">
    <source>
        <dbReference type="ARBA" id="ARBA00006700"/>
    </source>
</evidence>
<evidence type="ECO:0000256" key="3">
    <source>
        <dbReference type="ARBA" id="ARBA00023274"/>
    </source>
</evidence>
<comment type="caution">
    <text evidence="5">The sequence shown here is derived from an EMBL/GenBank/DDBJ whole genome shotgun (WGS) entry which is preliminary data.</text>
</comment>
<dbReference type="InterPro" id="IPR013025">
    <property type="entry name" value="Ribosomal_uL23-like"/>
</dbReference>
<sequence>MSISSLTLLRAQRTYATVSPSTKPQELAQAASAASKIQERRSELTTSFARTPLPSRSLTLSEKRSIVQPPISSHQASTTFRSRIRGVKKVRLSDGSYTDRVVGQKIFLPNVLFTLVKNHTPPGKAYNPYEATFRITQNLTKTDIRSYLHAVYGVACTYIRTDNRLVSEKHRKNIATGRLEDLGQKRNYKRAVVGLKDPFYYPQMTEDMDGKQRWLREATVEELFRVKVTKDIQQAISVKFVEKAKSNDVDVLKERWNTRKTILRKLWERKEERDRITKDFAKKLEATREEEA</sequence>
<keyword evidence="2" id="KW-0689">Ribosomal protein</keyword>
<dbReference type="GO" id="GO:0032543">
    <property type="term" value="P:mitochondrial translation"/>
    <property type="evidence" value="ECO:0007669"/>
    <property type="project" value="TreeGrafter"/>
</dbReference>
<organism evidence="5 6">
    <name type="scientific">Pyrrhoderma noxium</name>
    <dbReference type="NCBI Taxonomy" id="2282107"/>
    <lineage>
        <taxon>Eukaryota</taxon>
        <taxon>Fungi</taxon>
        <taxon>Dikarya</taxon>
        <taxon>Basidiomycota</taxon>
        <taxon>Agaricomycotina</taxon>
        <taxon>Agaricomycetes</taxon>
        <taxon>Hymenochaetales</taxon>
        <taxon>Hymenochaetaceae</taxon>
        <taxon>Pyrrhoderma</taxon>
    </lineage>
</organism>
<evidence type="ECO:0000256" key="2">
    <source>
        <dbReference type="ARBA" id="ARBA00022980"/>
    </source>
</evidence>
<dbReference type="SUPFAM" id="SSF54189">
    <property type="entry name" value="Ribosomal proteins S24e, L23 and L15e"/>
    <property type="match status" value="1"/>
</dbReference>
<dbReference type="STRING" id="2282107.A0A286UKE9"/>
<gene>
    <name evidence="5" type="ORF">PNOK_0498400</name>
</gene>
<dbReference type="PANTHER" id="PTHR12059:SF5">
    <property type="entry name" value="LARGE RIBOSOMAL SUBUNIT PROTEIN UL23M"/>
    <property type="match status" value="1"/>
</dbReference>
<dbReference type="AlphaFoldDB" id="A0A286UKE9"/>
<dbReference type="OrthoDB" id="275582at2759"/>
<dbReference type="Proteomes" id="UP000217199">
    <property type="component" value="Unassembled WGS sequence"/>
</dbReference>
<protein>
    <recommendedName>
        <fullName evidence="4">Large ribosomal subunit protein uL23m</fullName>
    </recommendedName>
</protein>
<dbReference type="EMBL" id="NBII01000004">
    <property type="protein sequence ID" value="PAV20050.1"/>
    <property type="molecule type" value="Genomic_DNA"/>
</dbReference>
<dbReference type="Pfam" id="PF00276">
    <property type="entry name" value="Ribosomal_L23"/>
    <property type="match status" value="1"/>
</dbReference>
<dbReference type="GO" id="GO:0003735">
    <property type="term" value="F:structural constituent of ribosome"/>
    <property type="evidence" value="ECO:0007669"/>
    <property type="project" value="InterPro"/>
</dbReference>